<feature type="repeat" description="ANK" evidence="3">
    <location>
        <begin position="44"/>
        <end position="76"/>
    </location>
</feature>
<accession>G9EMF1</accession>
<name>G9EMF1_9GAMM</name>
<dbReference type="Gene3D" id="1.25.40.20">
    <property type="entry name" value="Ankyrin repeat-containing domain"/>
    <property type="match status" value="2"/>
</dbReference>
<protein>
    <recommendedName>
        <fullName evidence="5">Knr4/Smi1-like domain-containing protein</fullName>
    </recommendedName>
</protein>
<feature type="domain" description="Knr4/Smi1-like" evidence="5">
    <location>
        <begin position="234"/>
        <end position="378"/>
    </location>
</feature>
<feature type="compositionally biased region" description="Basic and acidic residues" evidence="4">
    <location>
        <begin position="1"/>
        <end position="14"/>
    </location>
</feature>
<evidence type="ECO:0000259" key="5">
    <source>
        <dbReference type="SMART" id="SM00860"/>
    </source>
</evidence>
<sequence>MSKTDSDQKSKALLDELSSDSPQSSKIVTLIEEGADLNYQSPQNGYTSLMYAVELENYPLVECLVQIGANPLIKNHEQKIASDLIERDTSIYKYLKNNELLFATHDNDVATVKELIAQGVDINFQGAGRYSALLIAVEQSNLELVELFLTNGADLSLMRYDGQGVFELVTDSLIHIILHKGEPLSDERKKKYIAEKEEISDAKLYEQARLKTLEARKNQPFHVSQLKISRVKAPASEAQLMQLEQHFGHPIPDQLKEIFRNYNGGTPKLNKYGDYETHDSIGYFYTLNDDKDNVNNVWNIIKNLGEILGPDTLPFAEHSYNSVYYLKWEENQAKVYLLMCGTFALEHLDDEELDELDDQTPPTIIEKACDAFDDFLEGLYETH</sequence>
<evidence type="ECO:0000313" key="6">
    <source>
        <dbReference type="EMBL" id="EHL31487.1"/>
    </source>
</evidence>
<feature type="region of interest" description="Disordered" evidence="4">
    <location>
        <begin position="1"/>
        <end position="21"/>
    </location>
</feature>
<dbReference type="Proteomes" id="UP000002770">
    <property type="component" value="Unassembled WGS sequence"/>
</dbReference>
<dbReference type="PROSITE" id="PS50297">
    <property type="entry name" value="ANK_REP_REGION"/>
    <property type="match status" value="2"/>
</dbReference>
<keyword evidence="2 3" id="KW-0040">ANK repeat</keyword>
<gene>
    <name evidence="6" type="ORF">LDG_6417</name>
</gene>
<dbReference type="Pfam" id="PF09346">
    <property type="entry name" value="SMI1_KNR4"/>
    <property type="match status" value="1"/>
</dbReference>
<dbReference type="InterPro" id="IPR018958">
    <property type="entry name" value="Knr4/Smi1-like_dom"/>
</dbReference>
<dbReference type="eggNOG" id="COG0666">
    <property type="taxonomic scope" value="Bacteria"/>
</dbReference>
<dbReference type="SUPFAM" id="SSF160631">
    <property type="entry name" value="SMI1/KNR4-like"/>
    <property type="match status" value="1"/>
</dbReference>
<dbReference type="OrthoDB" id="5637724at2"/>
<dbReference type="InterPro" id="IPR037883">
    <property type="entry name" value="Knr4/Smi1-like_sf"/>
</dbReference>
<keyword evidence="1" id="KW-0677">Repeat</keyword>
<reference evidence="6 7" key="1">
    <citation type="journal article" date="2011" name="BMC Genomics">
        <title>Insight into cross-talk between intra-amoebal pathogens.</title>
        <authorList>
            <person name="Gimenez G."/>
            <person name="Bertelli C."/>
            <person name="Moliner C."/>
            <person name="Robert C."/>
            <person name="Raoult D."/>
            <person name="Fournier P.E."/>
            <person name="Greub G."/>
        </authorList>
    </citation>
    <scope>NUCLEOTIDE SEQUENCE [LARGE SCALE GENOMIC DNA]</scope>
    <source>
        <strain evidence="6 7">LLAP12</strain>
    </source>
</reference>
<dbReference type="GO" id="GO:0004842">
    <property type="term" value="F:ubiquitin-protein transferase activity"/>
    <property type="evidence" value="ECO:0007669"/>
    <property type="project" value="TreeGrafter"/>
</dbReference>
<dbReference type="RefSeq" id="WP_006870349.1">
    <property type="nucleotide sequence ID" value="NZ_JH413813.1"/>
</dbReference>
<dbReference type="InterPro" id="IPR036770">
    <property type="entry name" value="Ankyrin_rpt-contain_sf"/>
</dbReference>
<dbReference type="SMART" id="SM00248">
    <property type="entry name" value="ANK"/>
    <property type="match status" value="3"/>
</dbReference>
<dbReference type="PANTHER" id="PTHR24171">
    <property type="entry name" value="ANKYRIN REPEAT DOMAIN-CONTAINING PROTEIN 39-RELATED"/>
    <property type="match status" value="1"/>
</dbReference>
<evidence type="ECO:0000256" key="2">
    <source>
        <dbReference type="ARBA" id="ARBA00023043"/>
    </source>
</evidence>
<dbReference type="PANTHER" id="PTHR24171:SF8">
    <property type="entry name" value="BRCA1-ASSOCIATED RING DOMAIN PROTEIN 1"/>
    <property type="match status" value="1"/>
</dbReference>
<keyword evidence="7" id="KW-1185">Reference proteome</keyword>
<feature type="repeat" description="ANK" evidence="3">
    <location>
        <begin position="128"/>
        <end position="160"/>
    </location>
</feature>
<organism evidence="6 7">
    <name type="scientific">Legionella drancourtii LLAP12</name>
    <dbReference type="NCBI Taxonomy" id="658187"/>
    <lineage>
        <taxon>Bacteria</taxon>
        <taxon>Pseudomonadati</taxon>
        <taxon>Pseudomonadota</taxon>
        <taxon>Gammaproteobacteria</taxon>
        <taxon>Legionellales</taxon>
        <taxon>Legionellaceae</taxon>
        <taxon>Legionella</taxon>
    </lineage>
</organism>
<evidence type="ECO:0000256" key="4">
    <source>
        <dbReference type="SAM" id="MobiDB-lite"/>
    </source>
</evidence>
<dbReference type="EMBL" id="JH413813">
    <property type="protein sequence ID" value="EHL31487.1"/>
    <property type="molecule type" value="Genomic_DNA"/>
</dbReference>
<dbReference type="Gene3D" id="3.40.1580.10">
    <property type="entry name" value="SMI1/KNR4-like"/>
    <property type="match status" value="1"/>
</dbReference>
<dbReference type="STRING" id="658187.LDG_6417"/>
<evidence type="ECO:0000313" key="7">
    <source>
        <dbReference type="Proteomes" id="UP000002770"/>
    </source>
</evidence>
<dbReference type="SMART" id="SM00860">
    <property type="entry name" value="SMI1_KNR4"/>
    <property type="match status" value="1"/>
</dbReference>
<dbReference type="SUPFAM" id="SSF48403">
    <property type="entry name" value="Ankyrin repeat"/>
    <property type="match status" value="1"/>
</dbReference>
<proteinExistence type="predicted"/>
<dbReference type="PROSITE" id="PS50088">
    <property type="entry name" value="ANK_REPEAT"/>
    <property type="match status" value="2"/>
</dbReference>
<dbReference type="InterPro" id="IPR002110">
    <property type="entry name" value="Ankyrin_rpt"/>
</dbReference>
<dbReference type="HOGENOM" id="CLU_721193_0_0_6"/>
<evidence type="ECO:0000256" key="3">
    <source>
        <dbReference type="PROSITE-ProRule" id="PRU00023"/>
    </source>
</evidence>
<dbReference type="Pfam" id="PF00023">
    <property type="entry name" value="Ank"/>
    <property type="match status" value="1"/>
</dbReference>
<dbReference type="GO" id="GO:0085020">
    <property type="term" value="P:protein K6-linked ubiquitination"/>
    <property type="evidence" value="ECO:0007669"/>
    <property type="project" value="TreeGrafter"/>
</dbReference>
<dbReference type="InParanoid" id="G9EMF1"/>
<dbReference type="AlphaFoldDB" id="G9EMF1"/>
<evidence type="ECO:0000256" key="1">
    <source>
        <dbReference type="ARBA" id="ARBA00022737"/>
    </source>
</evidence>